<evidence type="ECO:0000313" key="2">
    <source>
        <dbReference type="EMBL" id="KAK9085607.1"/>
    </source>
</evidence>
<comment type="caution">
    <text evidence="2">The sequence shown here is derived from an EMBL/GenBank/DDBJ whole genome shotgun (WGS) entry which is preliminary data.</text>
</comment>
<dbReference type="EMBL" id="JBBNAE010000011">
    <property type="protein sequence ID" value="KAK9085607.1"/>
    <property type="molecule type" value="Genomic_DNA"/>
</dbReference>
<name>A0AAP0E776_9MAGN</name>
<protein>
    <submittedName>
        <fullName evidence="2">Uncharacterized protein</fullName>
    </submittedName>
</protein>
<accession>A0AAP0E776</accession>
<feature type="compositionally biased region" description="Basic residues" evidence="1">
    <location>
        <begin position="16"/>
        <end position="32"/>
    </location>
</feature>
<proteinExistence type="predicted"/>
<dbReference type="AlphaFoldDB" id="A0AAP0E776"/>
<feature type="compositionally biased region" description="Basic and acidic residues" evidence="1">
    <location>
        <begin position="34"/>
        <end position="54"/>
    </location>
</feature>
<gene>
    <name evidence="2" type="ORF">Sjap_026018</name>
</gene>
<evidence type="ECO:0000313" key="3">
    <source>
        <dbReference type="Proteomes" id="UP001417504"/>
    </source>
</evidence>
<keyword evidence="3" id="KW-1185">Reference proteome</keyword>
<evidence type="ECO:0000256" key="1">
    <source>
        <dbReference type="SAM" id="MobiDB-lite"/>
    </source>
</evidence>
<sequence>MPLEKDKINLISRAKGTGKGKGKGKGKVRGGRGSRLEGERRVEKKMGDRRRRGDREEWGVVGMGGEEDPRDCFYNLDIKLNLGRRTVVERYVDMREKWR</sequence>
<reference evidence="2 3" key="1">
    <citation type="submission" date="2024-01" db="EMBL/GenBank/DDBJ databases">
        <title>Genome assemblies of Stephania.</title>
        <authorList>
            <person name="Yang L."/>
        </authorList>
    </citation>
    <scope>NUCLEOTIDE SEQUENCE [LARGE SCALE GENOMIC DNA]</scope>
    <source>
        <strain evidence="2">QJT</strain>
        <tissue evidence="2">Leaf</tissue>
    </source>
</reference>
<feature type="region of interest" description="Disordered" evidence="1">
    <location>
        <begin position="1"/>
        <end position="54"/>
    </location>
</feature>
<organism evidence="2 3">
    <name type="scientific">Stephania japonica</name>
    <dbReference type="NCBI Taxonomy" id="461633"/>
    <lineage>
        <taxon>Eukaryota</taxon>
        <taxon>Viridiplantae</taxon>
        <taxon>Streptophyta</taxon>
        <taxon>Embryophyta</taxon>
        <taxon>Tracheophyta</taxon>
        <taxon>Spermatophyta</taxon>
        <taxon>Magnoliopsida</taxon>
        <taxon>Ranunculales</taxon>
        <taxon>Menispermaceae</taxon>
        <taxon>Menispermoideae</taxon>
        <taxon>Cissampelideae</taxon>
        <taxon>Stephania</taxon>
    </lineage>
</organism>
<dbReference type="Proteomes" id="UP001417504">
    <property type="component" value="Unassembled WGS sequence"/>
</dbReference>